<dbReference type="GO" id="GO:0007266">
    <property type="term" value="P:Rho protein signal transduction"/>
    <property type="evidence" value="ECO:0007669"/>
    <property type="project" value="TreeGrafter"/>
</dbReference>
<dbReference type="SMART" id="SM00208">
    <property type="entry name" value="TNFR"/>
    <property type="match status" value="3"/>
</dbReference>
<feature type="domain" description="TNFR-Cys" evidence="3">
    <location>
        <begin position="95"/>
        <end position="133"/>
    </location>
</feature>
<dbReference type="Proteomes" id="UP000694383">
    <property type="component" value="Unplaced"/>
</dbReference>
<sequence>AAVVHWKFTSELWLIFNMSSILRKMLKAKKHRSWSIDFLQCVIFSLTPALLILFSAGETFSESYSLTEKCMPCTQCVGLMRMVAPCTDISDAKCQCDYNFYFNPLSDRCERCTVCPRGQGVYSQCDHDQDTVCEDCVDETYSDQDSSVEPCLPCTICEEDLETLESEFTSTPVQVTFAGIFNRFNMTVTDLVLKEIIHPFHSKIEKISSATNSKFI</sequence>
<evidence type="ECO:0000313" key="5">
    <source>
        <dbReference type="Proteomes" id="UP000694383"/>
    </source>
</evidence>
<dbReference type="GO" id="GO:0048406">
    <property type="term" value="F:nerve growth factor binding"/>
    <property type="evidence" value="ECO:0007669"/>
    <property type="project" value="TreeGrafter"/>
</dbReference>
<organism evidence="4 5">
    <name type="scientific">Oryzias sinensis</name>
    <name type="common">Chinese medaka</name>
    <dbReference type="NCBI Taxonomy" id="183150"/>
    <lineage>
        <taxon>Eukaryota</taxon>
        <taxon>Metazoa</taxon>
        <taxon>Chordata</taxon>
        <taxon>Craniata</taxon>
        <taxon>Vertebrata</taxon>
        <taxon>Euteleostomi</taxon>
        <taxon>Actinopterygii</taxon>
        <taxon>Neopterygii</taxon>
        <taxon>Teleostei</taxon>
        <taxon>Neoteleostei</taxon>
        <taxon>Acanthomorphata</taxon>
        <taxon>Ovalentaria</taxon>
        <taxon>Atherinomorphae</taxon>
        <taxon>Beloniformes</taxon>
        <taxon>Adrianichthyidae</taxon>
        <taxon>Oryziinae</taxon>
        <taxon>Oryzias</taxon>
    </lineage>
</organism>
<evidence type="ECO:0000256" key="1">
    <source>
        <dbReference type="PROSITE-ProRule" id="PRU00206"/>
    </source>
</evidence>
<dbReference type="PRINTS" id="PR01966">
    <property type="entry name" value="TNFACTORR16"/>
</dbReference>
<dbReference type="SUPFAM" id="SSF57586">
    <property type="entry name" value="TNF receptor-like"/>
    <property type="match status" value="2"/>
</dbReference>
<keyword evidence="5" id="KW-1185">Reference proteome</keyword>
<comment type="caution">
    <text evidence="1">Lacks conserved residue(s) required for the propagation of feature annotation.</text>
</comment>
<dbReference type="Gene3D" id="2.10.50.10">
    <property type="entry name" value="Tumor Necrosis Factor Receptor, subunit A, domain 2"/>
    <property type="match status" value="2"/>
</dbReference>
<dbReference type="FunFam" id="2.10.50.10:FF:000012">
    <property type="entry name" value="tumor necrosis factor receptor superfamily member 16"/>
    <property type="match status" value="1"/>
</dbReference>
<dbReference type="InterPro" id="IPR022325">
    <property type="entry name" value="TNFR_16"/>
</dbReference>
<proteinExistence type="predicted"/>
<keyword evidence="2" id="KW-0472">Membrane</keyword>
<evidence type="ECO:0000313" key="4">
    <source>
        <dbReference type="Ensembl" id="ENSOSIP00000038777.1"/>
    </source>
</evidence>
<name>A0A8C7Z7J6_9TELE</name>
<dbReference type="GO" id="GO:0005886">
    <property type="term" value="C:plasma membrane"/>
    <property type="evidence" value="ECO:0007669"/>
    <property type="project" value="TreeGrafter"/>
</dbReference>
<dbReference type="InterPro" id="IPR052302">
    <property type="entry name" value="Neurotrophin_rcpt-DD"/>
</dbReference>
<dbReference type="PANTHER" id="PTHR46605">
    <property type="entry name" value="TUMOR NECROSIS FACTOR RECEPTOR"/>
    <property type="match status" value="1"/>
</dbReference>
<reference evidence="4" key="2">
    <citation type="submission" date="2025-09" db="UniProtKB">
        <authorList>
            <consortium name="Ensembl"/>
        </authorList>
    </citation>
    <scope>IDENTIFICATION</scope>
</reference>
<feature type="transmembrane region" description="Helical" evidence="2">
    <location>
        <begin position="34"/>
        <end position="56"/>
    </location>
</feature>
<reference evidence="4" key="1">
    <citation type="submission" date="2025-08" db="UniProtKB">
        <authorList>
            <consortium name="Ensembl"/>
        </authorList>
    </citation>
    <scope>IDENTIFICATION</scope>
</reference>
<feature type="disulfide bond" evidence="1">
    <location>
        <begin position="112"/>
        <end position="125"/>
    </location>
</feature>
<dbReference type="InterPro" id="IPR001368">
    <property type="entry name" value="TNFR/NGFR_Cys_rich_reg"/>
</dbReference>
<keyword evidence="2" id="KW-1133">Transmembrane helix</keyword>
<dbReference type="PANTHER" id="PTHR46605:SF6">
    <property type="entry name" value="NERVE GROWTH FACTOR RECEPTOR A (TNFR SUPERFAMILY, MEMBER 16)"/>
    <property type="match status" value="1"/>
</dbReference>
<dbReference type="GO" id="GO:0005035">
    <property type="term" value="F:death receptor activity"/>
    <property type="evidence" value="ECO:0007669"/>
    <property type="project" value="TreeGrafter"/>
</dbReference>
<dbReference type="AlphaFoldDB" id="A0A8C7Z7J6"/>
<dbReference type="GO" id="GO:0015026">
    <property type="term" value="F:coreceptor activity"/>
    <property type="evidence" value="ECO:0007669"/>
    <property type="project" value="TreeGrafter"/>
</dbReference>
<accession>A0A8C7Z7J6</accession>
<dbReference type="GO" id="GO:0009986">
    <property type="term" value="C:cell surface"/>
    <property type="evidence" value="ECO:0007669"/>
    <property type="project" value="TreeGrafter"/>
</dbReference>
<protein>
    <submittedName>
        <fullName evidence="4">Nerve growth factor receptor a (TNFR superfamily, member 16)</fullName>
    </submittedName>
</protein>
<keyword evidence="2" id="KW-0812">Transmembrane</keyword>
<feature type="disulfide bond" evidence="1">
    <location>
        <begin position="115"/>
        <end position="133"/>
    </location>
</feature>
<dbReference type="GeneTree" id="ENSGT00730000110974"/>
<evidence type="ECO:0000256" key="2">
    <source>
        <dbReference type="SAM" id="Phobius"/>
    </source>
</evidence>
<dbReference type="PROSITE" id="PS50050">
    <property type="entry name" value="TNFR_NGFR_2"/>
    <property type="match status" value="1"/>
</dbReference>
<evidence type="ECO:0000259" key="3">
    <source>
        <dbReference type="PROSITE" id="PS50050"/>
    </source>
</evidence>
<dbReference type="Ensembl" id="ENSOSIT00000040875.1">
    <property type="protein sequence ID" value="ENSOSIP00000038777.1"/>
    <property type="gene ID" value="ENSOSIG00000019109.1"/>
</dbReference>
<dbReference type="Pfam" id="PF00020">
    <property type="entry name" value="TNFR_c6"/>
    <property type="match status" value="3"/>
</dbReference>
<feature type="repeat" description="TNFR-Cys" evidence="1">
    <location>
        <begin position="95"/>
        <end position="133"/>
    </location>
</feature>
<keyword evidence="1" id="KW-1015">Disulfide bond</keyword>